<feature type="domain" description="N-acetylmuramoyl-L-alanine amidase" evidence="6">
    <location>
        <begin position="38"/>
        <end position="173"/>
    </location>
</feature>
<evidence type="ECO:0000256" key="1">
    <source>
        <dbReference type="ARBA" id="ARBA00001561"/>
    </source>
</evidence>
<feature type="signal peptide" evidence="5">
    <location>
        <begin position="1"/>
        <end position="28"/>
    </location>
</feature>
<proteinExistence type="predicted"/>
<dbReference type="EC" id="3.5.1.28" evidence="2"/>
<keyword evidence="4" id="KW-0961">Cell wall biogenesis/degradation</keyword>
<evidence type="ECO:0000313" key="8">
    <source>
        <dbReference type="Proteomes" id="UP001199206"/>
    </source>
</evidence>
<dbReference type="CDD" id="cd06583">
    <property type="entry name" value="PGRP"/>
    <property type="match status" value="1"/>
</dbReference>
<comment type="caution">
    <text evidence="7">The sequence shown here is derived from an EMBL/GenBank/DDBJ whole genome shotgun (WGS) entry which is preliminary data.</text>
</comment>
<keyword evidence="3 7" id="KW-0378">Hydrolase</keyword>
<organism evidence="7 8">
    <name type="scientific">Xanthomonas cassavae CFBP 4642</name>
    <dbReference type="NCBI Taxonomy" id="1219375"/>
    <lineage>
        <taxon>Bacteria</taxon>
        <taxon>Pseudomonadati</taxon>
        <taxon>Pseudomonadota</taxon>
        <taxon>Gammaproteobacteria</taxon>
        <taxon>Lysobacterales</taxon>
        <taxon>Lysobacteraceae</taxon>
        <taxon>Xanthomonas</taxon>
    </lineage>
</organism>
<dbReference type="PANTHER" id="PTHR30417">
    <property type="entry name" value="N-ACETYLMURAMOYL-L-ALANINE AMIDASE AMID"/>
    <property type="match status" value="1"/>
</dbReference>
<evidence type="ECO:0000256" key="5">
    <source>
        <dbReference type="SAM" id="SignalP"/>
    </source>
</evidence>
<dbReference type="SUPFAM" id="SSF55846">
    <property type="entry name" value="N-acetylmuramoyl-L-alanine amidase-like"/>
    <property type="match status" value="1"/>
</dbReference>
<feature type="chain" id="PRO_5047449319" description="N-acetylmuramoyl-L-alanine amidase" evidence="5">
    <location>
        <begin position="29"/>
        <end position="283"/>
    </location>
</feature>
<dbReference type="PANTHER" id="PTHR30417:SF1">
    <property type="entry name" value="N-ACETYLMURAMOYL-L-ALANINE AMIDASE AMID"/>
    <property type="match status" value="1"/>
</dbReference>
<evidence type="ECO:0000256" key="4">
    <source>
        <dbReference type="ARBA" id="ARBA00023316"/>
    </source>
</evidence>
<dbReference type="InterPro" id="IPR002502">
    <property type="entry name" value="Amidase_domain"/>
</dbReference>
<gene>
    <name evidence="7" type="ORF">LL965_11230</name>
</gene>
<dbReference type="GO" id="GO:0008745">
    <property type="term" value="F:N-acetylmuramoyl-L-alanine amidase activity"/>
    <property type="evidence" value="ECO:0007669"/>
    <property type="project" value="UniProtKB-EC"/>
</dbReference>
<keyword evidence="8" id="KW-1185">Reference proteome</keyword>
<comment type="catalytic activity">
    <reaction evidence="1">
        <text>Hydrolyzes the link between N-acetylmuramoyl residues and L-amino acid residues in certain cell-wall glycopeptides.</text>
        <dbReference type="EC" id="3.5.1.28"/>
    </reaction>
</comment>
<dbReference type="Pfam" id="PF01510">
    <property type="entry name" value="Amidase_2"/>
    <property type="match status" value="1"/>
</dbReference>
<accession>A0ABS8HHJ9</accession>
<dbReference type="InterPro" id="IPR051206">
    <property type="entry name" value="NAMLAA_amidase_2"/>
</dbReference>
<evidence type="ECO:0000256" key="2">
    <source>
        <dbReference type="ARBA" id="ARBA00011901"/>
    </source>
</evidence>
<dbReference type="InterPro" id="IPR036505">
    <property type="entry name" value="Amidase/PGRP_sf"/>
</dbReference>
<evidence type="ECO:0000259" key="6">
    <source>
        <dbReference type="SMART" id="SM00644"/>
    </source>
</evidence>
<dbReference type="Proteomes" id="UP001199206">
    <property type="component" value="Unassembled WGS sequence"/>
</dbReference>
<name>A0ABS8HHJ9_9XANT</name>
<dbReference type="RefSeq" id="WP_084624610.1">
    <property type="nucleotide sequence ID" value="NZ_CAWLZN010000001.1"/>
</dbReference>
<dbReference type="SMART" id="SM00644">
    <property type="entry name" value="Ami_2"/>
    <property type="match status" value="1"/>
</dbReference>
<protein>
    <recommendedName>
        <fullName evidence="2">N-acetylmuramoyl-L-alanine amidase</fullName>
        <ecNumber evidence="2">3.5.1.28</ecNumber>
    </recommendedName>
</protein>
<evidence type="ECO:0000256" key="3">
    <source>
        <dbReference type="ARBA" id="ARBA00022801"/>
    </source>
</evidence>
<reference evidence="7 8" key="1">
    <citation type="submission" date="2021-10" db="EMBL/GenBank/DDBJ databases">
        <title>Genome sequencing of Xanthomonas strains from NCPPB.</title>
        <authorList>
            <person name="Hussein R."/>
            <person name="Harrison J."/>
            <person name="Studholme D.J."/>
            <person name="Vicente J."/>
            <person name="Grant M."/>
        </authorList>
    </citation>
    <scope>NUCLEOTIDE SEQUENCE [LARGE SCALE GENOMIC DNA]</scope>
    <source>
        <strain evidence="7 8">NCPPB 101</strain>
    </source>
</reference>
<dbReference type="EMBL" id="JAJGQJ010000022">
    <property type="protein sequence ID" value="MCC4620625.1"/>
    <property type="molecule type" value="Genomic_DNA"/>
</dbReference>
<sequence length="283" mass="30433">MSPSFHPSSSAWLPAAVCVLALSLGACAHAPQRNPLAQWIPSPNYDTRRPILIVLHFTDQHSVQQSLSTLRGRNAGGRVSAHYLIGENGQRYQLVADERRAWHGGAGRWGTITDINSASIGIELDNDGSEPFAPAQIDSLLVLLEDLCTRLRIPRTQIVGHEDVAPTRKNDPGPLFPWKRLADAGFGRWPAAGAPPAPPGFDPWQALALLGYSVDDPAATLQAFHHHYRGTSATSVDAEDLRILSALTRQPASLRPSPAADAAVDSPMLLVCSRQCQAACGRA</sequence>
<keyword evidence="5" id="KW-0732">Signal</keyword>
<evidence type="ECO:0000313" key="7">
    <source>
        <dbReference type="EMBL" id="MCC4620625.1"/>
    </source>
</evidence>
<dbReference type="Gene3D" id="3.40.80.10">
    <property type="entry name" value="Peptidoglycan recognition protein-like"/>
    <property type="match status" value="1"/>
</dbReference>